<evidence type="ECO:0000256" key="1">
    <source>
        <dbReference type="SAM" id="MobiDB-lite"/>
    </source>
</evidence>
<feature type="region of interest" description="Disordered" evidence="1">
    <location>
        <begin position="169"/>
        <end position="287"/>
    </location>
</feature>
<dbReference type="EMBL" id="JADGKB010000001">
    <property type="protein sequence ID" value="KAJ3262519.1"/>
    <property type="molecule type" value="Genomic_DNA"/>
</dbReference>
<feature type="compositionally biased region" description="Polar residues" evidence="1">
    <location>
        <begin position="190"/>
        <end position="200"/>
    </location>
</feature>
<gene>
    <name evidence="2" type="ORF">HK103_000048</name>
</gene>
<evidence type="ECO:0000313" key="3">
    <source>
        <dbReference type="Proteomes" id="UP001210925"/>
    </source>
</evidence>
<proteinExistence type="predicted"/>
<reference evidence="2" key="1">
    <citation type="submission" date="2020-05" db="EMBL/GenBank/DDBJ databases">
        <title>Phylogenomic resolution of chytrid fungi.</title>
        <authorList>
            <person name="Stajich J.E."/>
            <person name="Amses K."/>
            <person name="Simmons R."/>
            <person name="Seto K."/>
            <person name="Myers J."/>
            <person name="Bonds A."/>
            <person name="Quandt C.A."/>
            <person name="Barry K."/>
            <person name="Liu P."/>
            <person name="Grigoriev I."/>
            <person name="Longcore J.E."/>
            <person name="James T.Y."/>
        </authorList>
    </citation>
    <scope>NUCLEOTIDE SEQUENCE</scope>
    <source>
        <strain evidence="2">PLAUS21</strain>
    </source>
</reference>
<feature type="compositionally biased region" description="Basic and acidic residues" evidence="1">
    <location>
        <begin position="227"/>
        <end position="246"/>
    </location>
</feature>
<feature type="compositionally biased region" description="Low complexity" evidence="1">
    <location>
        <begin position="247"/>
        <end position="260"/>
    </location>
</feature>
<organism evidence="2 3">
    <name type="scientific">Boothiomyces macroporosus</name>
    <dbReference type="NCBI Taxonomy" id="261099"/>
    <lineage>
        <taxon>Eukaryota</taxon>
        <taxon>Fungi</taxon>
        <taxon>Fungi incertae sedis</taxon>
        <taxon>Chytridiomycota</taxon>
        <taxon>Chytridiomycota incertae sedis</taxon>
        <taxon>Chytridiomycetes</taxon>
        <taxon>Rhizophydiales</taxon>
        <taxon>Terramycetaceae</taxon>
        <taxon>Boothiomyces</taxon>
    </lineage>
</organism>
<feature type="compositionally biased region" description="Basic and acidic residues" evidence="1">
    <location>
        <begin position="332"/>
        <end position="344"/>
    </location>
</feature>
<feature type="compositionally biased region" description="Basic and acidic residues" evidence="1">
    <location>
        <begin position="262"/>
        <end position="274"/>
    </location>
</feature>
<feature type="region of interest" description="Disordered" evidence="1">
    <location>
        <begin position="332"/>
        <end position="358"/>
    </location>
</feature>
<dbReference type="Proteomes" id="UP001210925">
    <property type="component" value="Unassembled WGS sequence"/>
</dbReference>
<comment type="caution">
    <text evidence="2">The sequence shown here is derived from an EMBL/GenBank/DDBJ whole genome shotgun (WGS) entry which is preliminary data.</text>
</comment>
<feature type="region of interest" description="Disordered" evidence="1">
    <location>
        <begin position="1"/>
        <end position="71"/>
    </location>
</feature>
<accession>A0AAD5UMT3</accession>
<feature type="compositionally biased region" description="Basic and acidic residues" evidence="1">
    <location>
        <begin position="169"/>
        <end position="183"/>
    </location>
</feature>
<evidence type="ECO:0000313" key="2">
    <source>
        <dbReference type="EMBL" id="KAJ3262519.1"/>
    </source>
</evidence>
<feature type="compositionally biased region" description="Polar residues" evidence="1">
    <location>
        <begin position="17"/>
        <end position="27"/>
    </location>
</feature>
<keyword evidence="3" id="KW-1185">Reference proteome</keyword>
<name>A0AAD5UMT3_9FUNG</name>
<dbReference type="AlphaFoldDB" id="A0AAD5UMT3"/>
<protein>
    <submittedName>
        <fullName evidence="2">Uncharacterized protein</fullName>
    </submittedName>
</protein>
<feature type="compositionally biased region" description="Low complexity" evidence="1">
    <location>
        <begin position="52"/>
        <end position="62"/>
    </location>
</feature>
<sequence>MKQFNSHPDQFIKTEGSPVNPSPTKQGESIPKVVPRSPERNVNIPTKATVGQKPTQPKQIVPKQKKVKQPSLSDIKQFIQSQRLKIKVEKERRDEKLEEIQKPLLFGKATPVIKKKEKKEFEVPALARGNVSRSGLVSKERNYKTEFETMRDESDSRLMAAIRKQRLKELNEQRRLRSELEKKTAHRKSNYSTTALSKSVPQPKKTEKVVGSPKALKKSPKMPSKQIQEKEPKRLPTKSSSDKIENSRIGNSSSKSNLSSPEPRKDKDPIKEKSSASSPERTQPDNREIIDIILSQINSKLDPMLQSVQEHYIRTSNMIDQKLARHINQAKEDETITIGKREENSTEQSSPPKPQMRPISVASKNIFGLYNESKVKEVGEFELTEYDLLCIPSPKPRQNLDQVIVENIEDTYPAVDKTVQPIDQVKPKSAFDQQEPNEIVIESHVEFPTRKITKTEGTSTAIDKERTLKPIILPNNTIERIINDKERRSKWLSVYFDYSESQPPWDAIESISDDLIKDTIFKISGEIDQFSNQYIDGLLEQELTIL</sequence>